<name>D1PY87_9BACT</name>
<evidence type="ECO:0000313" key="3">
    <source>
        <dbReference type="Proteomes" id="UP000003160"/>
    </source>
</evidence>
<comment type="caution">
    <text evidence="2">The sequence shown here is derived from an EMBL/GenBank/DDBJ whole genome shotgun (WGS) entry which is preliminary data.</text>
</comment>
<feature type="compositionally biased region" description="Polar residues" evidence="1">
    <location>
        <begin position="72"/>
        <end position="83"/>
    </location>
</feature>
<protein>
    <submittedName>
        <fullName evidence="2">Uncharacterized protein</fullName>
    </submittedName>
</protein>
<gene>
    <name evidence="2" type="ORF">HMPREF0645_1922</name>
</gene>
<dbReference type="OrthoDB" id="1068073at2"/>
<dbReference type="HOGENOM" id="CLU_1426831_0_0_10"/>
<dbReference type="EMBL" id="ACKS01000076">
    <property type="protein sequence ID" value="EFA43638.1"/>
    <property type="molecule type" value="Genomic_DNA"/>
</dbReference>
<dbReference type="Proteomes" id="UP000003160">
    <property type="component" value="Unassembled WGS sequence"/>
</dbReference>
<proteinExistence type="predicted"/>
<organism evidence="2 3">
    <name type="scientific">Hallella bergensis DSM 17361</name>
    <dbReference type="NCBI Taxonomy" id="585502"/>
    <lineage>
        <taxon>Bacteria</taxon>
        <taxon>Pseudomonadati</taxon>
        <taxon>Bacteroidota</taxon>
        <taxon>Bacteroidia</taxon>
        <taxon>Bacteroidales</taxon>
        <taxon>Prevotellaceae</taxon>
        <taxon>Hallella</taxon>
    </lineage>
</organism>
<dbReference type="AlphaFoldDB" id="D1PY87"/>
<feature type="region of interest" description="Disordered" evidence="1">
    <location>
        <begin position="44"/>
        <end position="83"/>
    </location>
</feature>
<evidence type="ECO:0000313" key="2">
    <source>
        <dbReference type="EMBL" id="EFA43638.1"/>
    </source>
</evidence>
<feature type="compositionally biased region" description="Basic and acidic residues" evidence="1">
    <location>
        <begin position="55"/>
        <end position="71"/>
    </location>
</feature>
<dbReference type="RefSeq" id="WP_007174025.1">
    <property type="nucleotide sequence ID" value="NZ_GG704781.1"/>
</dbReference>
<sequence>MFGKNKNTITQEELNELISPLFDRINKLETVAKKQARQIAMLEQKLSNKPNADQVDAHGVDSSDGSFEHSDSNAIGPTQDNLATDVQNIPPTLNTFYLPAPNSNGQFLECSNSIQVGKSIYQLSTKDGINGQFIMLTTPDAIATAMISISQFVKPACRIEGNTHQQPRQIETLEEGTAQRDGDVWRVISKAKVLFQ</sequence>
<keyword evidence="3" id="KW-1185">Reference proteome</keyword>
<evidence type="ECO:0000256" key="1">
    <source>
        <dbReference type="SAM" id="MobiDB-lite"/>
    </source>
</evidence>
<reference evidence="2 3" key="1">
    <citation type="submission" date="2009-10" db="EMBL/GenBank/DDBJ databases">
        <authorList>
            <person name="Qin X."/>
            <person name="Bachman B."/>
            <person name="Battles P."/>
            <person name="Bell A."/>
            <person name="Bess C."/>
            <person name="Bickham C."/>
            <person name="Chaboub L."/>
            <person name="Chen D."/>
            <person name="Coyle M."/>
            <person name="Deiros D.R."/>
            <person name="Dinh H."/>
            <person name="Forbes L."/>
            <person name="Fowler G."/>
            <person name="Francisco L."/>
            <person name="Fu Q."/>
            <person name="Gubbala S."/>
            <person name="Hale W."/>
            <person name="Han Y."/>
            <person name="Hemphill L."/>
            <person name="Highlander S.K."/>
            <person name="Hirani K."/>
            <person name="Hogues M."/>
            <person name="Jackson L."/>
            <person name="Jakkamsetti A."/>
            <person name="Javaid M."/>
            <person name="Jiang H."/>
            <person name="Korchina V."/>
            <person name="Kovar C."/>
            <person name="Lara F."/>
            <person name="Lee S."/>
            <person name="Mata R."/>
            <person name="Mathew T."/>
            <person name="Moen C."/>
            <person name="Morales K."/>
            <person name="Munidasa M."/>
            <person name="Nazareth L."/>
            <person name="Ngo R."/>
            <person name="Nguyen L."/>
            <person name="Okwuonu G."/>
            <person name="Ongeri F."/>
            <person name="Patil S."/>
            <person name="Petrosino J."/>
            <person name="Pham C."/>
            <person name="Pham P."/>
            <person name="Pu L.-L."/>
            <person name="Puazo M."/>
            <person name="Raj R."/>
            <person name="Reid J."/>
            <person name="Rouhana J."/>
            <person name="Saada N."/>
            <person name="Shang Y."/>
            <person name="Simmons D."/>
            <person name="Thornton R."/>
            <person name="Warren J."/>
            <person name="Weissenberger G."/>
            <person name="Zhang J."/>
            <person name="Zhang L."/>
            <person name="Zhou C."/>
            <person name="Zhu D."/>
            <person name="Muzny D."/>
            <person name="Worley K."/>
            <person name="Gibbs R."/>
        </authorList>
    </citation>
    <scope>NUCLEOTIDE SEQUENCE [LARGE SCALE GENOMIC DNA]</scope>
    <source>
        <strain evidence="2 3">DSM 17361</strain>
    </source>
</reference>
<accession>D1PY87</accession>